<sequence>MSIDNDPSGRRGRWVLELDPFDWTIIHKEGVKHRNADALSRRPVSPVVGEVNVSSSACVFTAEQEPRLPSLSVDEADFQRLQREDADISVVVTWLNQGRSGPPPVRRRGSSIKLRKLWTEFSRLSIVNGLLCRTVLSSSDGETRVQIVVPSVMVPDLLMQLHGGPAAAHFSAERVWEKARQTYYWPFMLRDIRQWCEQCRACQTRRCPAPKPKAPMGGSPVTRPLQRVAADILELPVTSRGTDFTLASVLKNQTLFQQFLVKNLSLSSSTAGVLLNSTVSLREVYNLIFGEFLRDAGGAQRWAEDRKVSKQKPEGPVQEMKEKLLGVVQRFNGGLLHKALHDPPREDHRRALVRLMSRALGITDVSGDQSTDQQGVREVEGLLLTGSMLELLTCGERGAAELREILLLPEEQQLVLSAYRGSVCRGGPAERSERFRQLSRELREQIDTQSITEKLHLEQPSFLAALSPAHLRVMLKDLADVERLLKDLDLLSALARLLPKGACAGQKSASSIANGTWPLNATTWGPNTTDSSTEEASQGAQAGGKEEAENPHSQFLRSSSCGRGCSPSCVATTGSLSLKL</sequence>
<dbReference type="OrthoDB" id="8944551at2759"/>
<protein>
    <recommendedName>
        <fullName evidence="1">Gypsy retrotransposon integrase-like protein 1</fullName>
    </recommendedName>
</protein>
<dbReference type="AlphaFoldDB" id="A0A3S2P7W8"/>
<keyword evidence="5" id="KW-1185">Reference proteome</keyword>
<dbReference type="InterPro" id="IPR041588">
    <property type="entry name" value="Integrase_H2C2"/>
</dbReference>
<gene>
    <name evidence="4" type="ORF">OJAV_G00094570</name>
</gene>
<dbReference type="EMBL" id="CM012445">
    <property type="protein sequence ID" value="RVE68761.1"/>
    <property type="molecule type" value="Genomic_DNA"/>
</dbReference>
<dbReference type="InterPro" id="IPR050951">
    <property type="entry name" value="Retrovirus_Pol_polyprotein"/>
</dbReference>
<name>A0A3S2P7W8_ORYJA</name>
<evidence type="ECO:0000256" key="2">
    <source>
        <dbReference type="SAM" id="MobiDB-lite"/>
    </source>
</evidence>
<dbReference type="Proteomes" id="UP000283210">
    <property type="component" value="Chromosome 9"/>
</dbReference>
<accession>A0A3S2P7W8</accession>
<dbReference type="Gene3D" id="1.10.340.70">
    <property type="match status" value="1"/>
</dbReference>
<proteinExistence type="predicted"/>
<evidence type="ECO:0000313" key="4">
    <source>
        <dbReference type="EMBL" id="RVE68761.1"/>
    </source>
</evidence>
<reference evidence="4 5" key="1">
    <citation type="submission" date="2018-11" db="EMBL/GenBank/DDBJ databases">
        <authorList>
            <person name="Lopez-Roques C."/>
            <person name="Donnadieu C."/>
            <person name="Bouchez O."/>
            <person name="Klopp C."/>
            <person name="Cabau C."/>
            <person name="Zahm M."/>
        </authorList>
    </citation>
    <scope>NUCLEOTIDE SEQUENCE [LARGE SCALE GENOMIC DNA]</scope>
    <source>
        <strain evidence="4">RS831</strain>
        <tissue evidence="4">Whole body</tissue>
    </source>
</reference>
<feature type="compositionally biased region" description="Low complexity" evidence="2">
    <location>
        <begin position="557"/>
        <end position="567"/>
    </location>
</feature>
<reference evidence="4 5" key="2">
    <citation type="submission" date="2019-01" db="EMBL/GenBank/DDBJ databases">
        <title>A chromosome length genome reference of the Java medaka (oryzias javanicus).</title>
        <authorList>
            <person name="Herpin A."/>
            <person name="Takehana Y."/>
            <person name="Naruse K."/>
            <person name="Ansai S."/>
            <person name="Kawaguchi M."/>
        </authorList>
    </citation>
    <scope>NUCLEOTIDE SEQUENCE [LARGE SCALE GENOMIC DNA]</scope>
    <source>
        <strain evidence="4">RS831</strain>
        <tissue evidence="4">Whole body</tissue>
    </source>
</reference>
<evidence type="ECO:0000313" key="5">
    <source>
        <dbReference type="Proteomes" id="UP000283210"/>
    </source>
</evidence>
<feature type="region of interest" description="Disordered" evidence="2">
    <location>
        <begin position="515"/>
        <end position="567"/>
    </location>
</feature>
<dbReference type="PANTHER" id="PTHR37984">
    <property type="entry name" value="PROTEIN CBG26694"/>
    <property type="match status" value="1"/>
</dbReference>
<evidence type="ECO:0000259" key="3">
    <source>
        <dbReference type="Pfam" id="PF17921"/>
    </source>
</evidence>
<evidence type="ECO:0000256" key="1">
    <source>
        <dbReference type="ARBA" id="ARBA00039658"/>
    </source>
</evidence>
<dbReference type="FunFam" id="1.10.340.70:FF:000001">
    <property type="entry name" value="Retrovirus-related Pol polyprotein from transposon gypsy-like Protein"/>
    <property type="match status" value="1"/>
</dbReference>
<organism evidence="4 5">
    <name type="scientific">Oryzias javanicus</name>
    <name type="common">Javanese ricefish</name>
    <name type="synonym">Aplocheilus javanicus</name>
    <dbReference type="NCBI Taxonomy" id="123683"/>
    <lineage>
        <taxon>Eukaryota</taxon>
        <taxon>Metazoa</taxon>
        <taxon>Chordata</taxon>
        <taxon>Craniata</taxon>
        <taxon>Vertebrata</taxon>
        <taxon>Euteleostomi</taxon>
        <taxon>Actinopterygii</taxon>
        <taxon>Neopterygii</taxon>
        <taxon>Teleostei</taxon>
        <taxon>Neoteleostei</taxon>
        <taxon>Acanthomorphata</taxon>
        <taxon>Ovalentaria</taxon>
        <taxon>Atherinomorphae</taxon>
        <taxon>Beloniformes</taxon>
        <taxon>Adrianichthyidae</taxon>
        <taxon>Oryziinae</taxon>
        <taxon>Oryzias</taxon>
    </lineage>
</organism>
<feature type="domain" description="Integrase zinc-binding" evidence="3">
    <location>
        <begin position="149"/>
        <end position="205"/>
    </location>
</feature>
<feature type="compositionally biased region" description="Polar residues" evidence="2">
    <location>
        <begin position="515"/>
        <end position="540"/>
    </location>
</feature>
<dbReference type="Pfam" id="PF17921">
    <property type="entry name" value="Integrase_H2C2"/>
    <property type="match status" value="1"/>
</dbReference>
<dbReference type="PANTHER" id="PTHR37984:SF5">
    <property type="entry name" value="PROTEIN NYNRIN-LIKE"/>
    <property type="match status" value="1"/>
</dbReference>